<dbReference type="Proteomes" id="UP000517916">
    <property type="component" value="Unassembled WGS sequence"/>
</dbReference>
<evidence type="ECO:0000313" key="5">
    <source>
        <dbReference type="EMBL" id="MBA8923128.1"/>
    </source>
</evidence>
<gene>
    <name evidence="5" type="ORF">BC739_000325</name>
</gene>
<dbReference type="Pfam" id="PF13649">
    <property type="entry name" value="Methyltransf_25"/>
    <property type="match status" value="1"/>
</dbReference>
<keyword evidence="6" id="KW-1185">Reference proteome</keyword>
<dbReference type="PANTHER" id="PTHR43464">
    <property type="entry name" value="METHYLTRANSFERASE"/>
    <property type="match status" value="1"/>
</dbReference>
<evidence type="ECO:0000259" key="4">
    <source>
        <dbReference type="Pfam" id="PF13649"/>
    </source>
</evidence>
<reference evidence="5 6" key="1">
    <citation type="submission" date="2020-08" db="EMBL/GenBank/DDBJ databases">
        <title>Genomic Encyclopedia of Archaeal and Bacterial Type Strains, Phase II (KMG-II): from individual species to whole genera.</title>
        <authorList>
            <person name="Goeker M."/>
        </authorList>
    </citation>
    <scope>NUCLEOTIDE SEQUENCE [LARGE SCALE GENOMIC DNA]</scope>
    <source>
        <strain evidence="5 6">DSM 43850</strain>
    </source>
</reference>
<dbReference type="InterPro" id="IPR029063">
    <property type="entry name" value="SAM-dependent_MTases_sf"/>
</dbReference>
<name>A0ABR6B8E4_9PSEU</name>
<dbReference type="EMBL" id="JACJID010000001">
    <property type="protein sequence ID" value="MBA8923128.1"/>
    <property type="molecule type" value="Genomic_DNA"/>
</dbReference>
<dbReference type="CDD" id="cd02440">
    <property type="entry name" value="AdoMet_MTases"/>
    <property type="match status" value="1"/>
</dbReference>
<evidence type="ECO:0000256" key="3">
    <source>
        <dbReference type="ARBA" id="ARBA00022691"/>
    </source>
</evidence>
<accession>A0ABR6B8E4</accession>
<comment type="caution">
    <text evidence="5">The sequence shown here is derived from an EMBL/GenBank/DDBJ whole genome shotgun (WGS) entry which is preliminary data.</text>
</comment>
<keyword evidence="1" id="KW-0489">Methyltransferase</keyword>
<sequence>MLTSYQESVAGAFDRSAESYDAVGVEFFQVFARQLLDDLVVRQGDRVLDVGCGRGAVLFPAAELVGPNGSVTGIDLSEGMVRHTLAEIEGRGLSNVTAQVMDAQRPALPGGAFTAVLASCVVFFLPDPLAGMRAWHDLLAPRGRIGMTTFASGDPRWAAVEQVFAPFVPPSTLWALAAAAQTFGSTESFERAVAAAGFAGINSVVREHPIHFADREQWIRWSWSHGQRMFWELIPESQQRSVREQVLECLRPLCREDGSLVLNQVVRYTVARRD</sequence>
<dbReference type="Gene3D" id="3.40.50.150">
    <property type="entry name" value="Vaccinia Virus protein VP39"/>
    <property type="match status" value="1"/>
</dbReference>
<dbReference type="PANTHER" id="PTHR43464:SF19">
    <property type="entry name" value="UBIQUINONE BIOSYNTHESIS O-METHYLTRANSFERASE, MITOCHONDRIAL"/>
    <property type="match status" value="1"/>
</dbReference>
<dbReference type="SUPFAM" id="SSF53335">
    <property type="entry name" value="S-adenosyl-L-methionine-dependent methyltransferases"/>
    <property type="match status" value="1"/>
</dbReference>
<evidence type="ECO:0000256" key="2">
    <source>
        <dbReference type="ARBA" id="ARBA00022679"/>
    </source>
</evidence>
<feature type="domain" description="Methyltransferase" evidence="4">
    <location>
        <begin position="47"/>
        <end position="143"/>
    </location>
</feature>
<organism evidence="5 6">
    <name type="scientific">Kutzneria viridogrisea</name>
    <dbReference type="NCBI Taxonomy" id="47990"/>
    <lineage>
        <taxon>Bacteria</taxon>
        <taxon>Bacillati</taxon>
        <taxon>Actinomycetota</taxon>
        <taxon>Actinomycetes</taxon>
        <taxon>Pseudonocardiales</taxon>
        <taxon>Pseudonocardiaceae</taxon>
        <taxon>Kutzneria</taxon>
    </lineage>
</organism>
<keyword evidence="2" id="KW-0808">Transferase</keyword>
<evidence type="ECO:0000313" key="6">
    <source>
        <dbReference type="Proteomes" id="UP000517916"/>
    </source>
</evidence>
<dbReference type="RefSeq" id="WP_025359240.1">
    <property type="nucleotide sequence ID" value="NZ_BAAABQ010000046.1"/>
</dbReference>
<protein>
    <submittedName>
        <fullName evidence="5">Ubiquinone/menaquinone biosynthesis C-methylase UbiE</fullName>
    </submittedName>
</protein>
<dbReference type="InterPro" id="IPR041698">
    <property type="entry name" value="Methyltransf_25"/>
</dbReference>
<proteinExistence type="predicted"/>
<evidence type="ECO:0000256" key="1">
    <source>
        <dbReference type="ARBA" id="ARBA00022603"/>
    </source>
</evidence>
<keyword evidence="5" id="KW-0830">Ubiquinone</keyword>
<keyword evidence="3" id="KW-0949">S-adenosyl-L-methionine</keyword>